<evidence type="ECO:0000313" key="7">
    <source>
        <dbReference type="Proteomes" id="UP001178507"/>
    </source>
</evidence>
<dbReference type="GO" id="GO:0005737">
    <property type="term" value="C:cytoplasm"/>
    <property type="evidence" value="ECO:0007669"/>
    <property type="project" value="TreeGrafter"/>
</dbReference>
<proteinExistence type="predicted"/>
<dbReference type="GO" id="GO:0004674">
    <property type="term" value="F:protein serine/threonine kinase activity"/>
    <property type="evidence" value="ECO:0007669"/>
    <property type="project" value="TreeGrafter"/>
</dbReference>
<evidence type="ECO:0000256" key="1">
    <source>
        <dbReference type="ARBA" id="ARBA00004613"/>
    </source>
</evidence>
<dbReference type="SMART" id="SM00327">
    <property type="entry name" value="VWA"/>
    <property type="match status" value="1"/>
</dbReference>
<feature type="compositionally biased region" description="Low complexity" evidence="4">
    <location>
        <begin position="1"/>
        <end position="12"/>
    </location>
</feature>
<sequence length="409" mass="43162">MSAADVPVADVPPAEKAESASEDWIVVDDPPQTKEGLHPDAELDLVFICDCTGSMGAYIKAAQKNIQSIVTKISQTQGAKVRFALVSYRDHPPQEKTYVTRVHGFTEEVEAMREFVNTMQAVGGGDGPEAVAAGLFEALKLPWRPNATKVCVLIADAPPHGLEPTGDGFPDGDPDGRDPLKILRDMAAQDITCYSVGCEPALGNYHFARDFLCNVAEVTGGQAVALSSAAMLADVIINGSAEELALSKLQRQVEEEVLRVQTGARREGREITTEAAVGAAFQSLQARGVTSVQMDTDGRMQNDTRPCWGSTREQKSLKAVKAELHALPRSAPAPSSRTPAMAMPAMSSTRFGGGGYASAAAAPASAAAAAAAPATAPASATRNCLKTDLISADQVSRVVQKAQYQNRLL</sequence>
<organism evidence="6 7">
    <name type="scientific">Effrenium voratum</name>
    <dbReference type="NCBI Taxonomy" id="2562239"/>
    <lineage>
        <taxon>Eukaryota</taxon>
        <taxon>Sar</taxon>
        <taxon>Alveolata</taxon>
        <taxon>Dinophyceae</taxon>
        <taxon>Suessiales</taxon>
        <taxon>Symbiodiniaceae</taxon>
        <taxon>Effrenium</taxon>
    </lineage>
</organism>
<dbReference type="SUPFAM" id="SSF53300">
    <property type="entry name" value="vWA-like"/>
    <property type="match status" value="1"/>
</dbReference>
<dbReference type="PANTHER" id="PTHR47763:SF1">
    <property type="entry name" value="DUF659 DOMAIN-CONTAINING PROTEIN"/>
    <property type="match status" value="1"/>
</dbReference>
<dbReference type="Proteomes" id="UP001178507">
    <property type="component" value="Unassembled WGS sequence"/>
</dbReference>
<protein>
    <recommendedName>
        <fullName evidence="5">VWFA domain-containing protein</fullName>
    </recommendedName>
</protein>
<dbReference type="AlphaFoldDB" id="A0AA36IZT6"/>
<dbReference type="CDD" id="cd00198">
    <property type="entry name" value="vWFA"/>
    <property type="match status" value="1"/>
</dbReference>
<dbReference type="PANTHER" id="PTHR47763">
    <property type="entry name" value="ALPHA-PROTEIN KINASE VWKA"/>
    <property type="match status" value="1"/>
</dbReference>
<keyword evidence="3" id="KW-0732">Signal</keyword>
<dbReference type="InterPro" id="IPR002035">
    <property type="entry name" value="VWF_A"/>
</dbReference>
<dbReference type="InterPro" id="IPR036465">
    <property type="entry name" value="vWFA_dom_sf"/>
</dbReference>
<dbReference type="Pfam" id="PF25106">
    <property type="entry name" value="VWA_4"/>
    <property type="match status" value="1"/>
</dbReference>
<dbReference type="PROSITE" id="PS50234">
    <property type="entry name" value="VWFA"/>
    <property type="match status" value="1"/>
</dbReference>
<keyword evidence="7" id="KW-1185">Reference proteome</keyword>
<comment type="caution">
    <text evidence="6">The sequence shown here is derived from an EMBL/GenBank/DDBJ whole genome shotgun (WGS) entry which is preliminary data.</text>
</comment>
<evidence type="ECO:0000256" key="4">
    <source>
        <dbReference type="SAM" id="MobiDB-lite"/>
    </source>
</evidence>
<feature type="region of interest" description="Disordered" evidence="4">
    <location>
        <begin position="1"/>
        <end position="21"/>
    </location>
</feature>
<gene>
    <name evidence="6" type="ORF">EVOR1521_LOCUS20177</name>
</gene>
<dbReference type="Gene3D" id="3.40.50.410">
    <property type="entry name" value="von Willebrand factor, type A domain"/>
    <property type="match status" value="1"/>
</dbReference>
<name>A0AA36IZT6_9DINO</name>
<evidence type="ECO:0000256" key="2">
    <source>
        <dbReference type="ARBA" id="ARBA00022525"/>
    </source>
</evidence>
<evidence type="ECO:0000256" key="3">
    <source>
        <dbReference type="ARBA" id="ARBA00022729"/>
    </source>
</evidence>
<accession>A0AA36IZT6</accession>
<feature type="domain" description="VWFA" evidence="5">
    <location>
        <begin position="44"/>
        <end position="253"/>
    </location>
</feature>
<keyword evidence="2" id="KW-0964">Secreted</keyword>
<comment type="subcellular location">
    <subcellularLocation>
        <location evidence="1">Secreted</location>
    </subcellularLocation>
</comment>
<dbReference type="InterPro" id="IPR056861">
    <property type="entry name" value="HMCN1-like_VWA"/>
</dbReference>
<reference evidence="6" key="1">
    <citation type="submission" date="2023-08" db="EMBL/GenBank/DDBJ databases">
        <authorList>
            <person name="Chen Y."/>
            <person name="Shah S."/>
            <person name="Dougan E. K."/>
            <person name="Thang M."/>
            <person name="Chan C."/>
        </authorList>
    </citation>
    <scope>NUCLEOTIDE SEQUENCE</scope>
</reference>
<dbReference type="EMBL" id="CAUJNA010003211">
    <property type="protein sequence ID" value="CAJ1395844.1"/>
    <property type="molecule type" value="Genomic_DNA"/>
</dbReference>
<dbReference type="InterPro" id="IPR052969">
    <property type="entry name" value="Thr-specific_kinase-like"/>
</dbReference>
<evidence type="ECO:0000313" key="6">
    <source>
        <dbReference type="EMBL" id="CAJ1395844.1"/>
    </source>
</evidence>
<evidence type="ECO:0000259" key="5">
    <source>
        <dbReference type="PROSITE" id="PS50234"/>
    </source>
</evidence>